<dbReference type="PANTHER" id="PTHR42879">
    <property type="entry name" value="3-OXOACYL-(ACYL-CARRIER-PROTEIN) REDUCTASE"/>
    <property type="match status" value="1"/>
</dbReference>
<evidence type="ECO:0000256" key="1">
    <source>
        <dbReference type="ARBA" id="ARBA00006484"/>
    </source>
</evidence>
<dbReference type="EC" id="1.1.1.100" evidence="2"/>
<protein>
    <recommendedName>
        <fullName evidence="2">3-oxoacyl-[acyl-carrier-protein] reductase</fullName>
        <ecNumber evidence="2">1.1.1.100</ecNumber>
    </recommendedName>
</protein>
<name>G0UXW3_TRYCI</name>
<dbReference type="SUPFAM" id="SSF51735">
    <property type="entry name" value="NAD(P)-binding Rossmann-fold domains"/>
    <property type="match status" value="1"/>
</dbReference>
<dbReference type="NCBIfam" id="NF009093">
    <property type="entry name" value="PRK12429.1"/>
    <property type="match status" value="1"/>
</dbReference>
<organism evidence="6">
    <name type="scientific">Trypanosoma congolense (strain IL3000)</name>
    <dbReference type="NCBI Taxonomy" id="1068625"/>
    <lineage>
        <taxon>Eukaryota</taxon>
        <taxon>Discoba</taxon>
        <taxon>Euglenozoa</taxon>
        <taxon>Kinetoplastea</taxon>
        <taxon>Metakinetoplastina</taxon>
        <taxon>Trypanosomatida</taxon>
        <taxon>Trypanosomatidae</taxon>
        <taxon>Trypanosoma</taxon>
        <taxon>Nannomonas</taxon>
    </lineage>
</organism>
<dbReference type="InterPro" id="IPR036291">
    <property type="entry name" value="NAD(P)-bd_dom_sf"/>
</dbReference>
<evidence type="ECO:0000256" key="2">
    <source>
        <dbReference type="ARBA" id="ARBA00012948"/>
    </source>
</evidence>
<dbReference type="NCBIfam" id="TIGR01963">
    <property type="entry name" value="PHB_DH"/>
    <property type="match status" value="1"/>
</dbReference>
<dbReference type="InterPro" id="IPR011294">
    <property type="entry name" value="3-OHbutyrate_DH"/>
</dbReference>
<dbReference type="InterPro" id="IPR002347">
    <property type="entry name" value="SDR_fam"/>
</dbReference>
<dbReference type="InterPro" id="IPR050259">
    <property type="entry name" value="SDR"/>
</dbReference>
<comment type="catalytic activity">
    <reaction evidence="3">
        <text>a (3R)-hydroxyacyl-[ACP] + NADP(+) = a 3-oxoacyl-[ACP] + NADPH + H(+)</text>
        <dbReference type="Rhea" id="RHEA:17397"/>
        <dbReference type="Rhea" id="RHEA-COMP:9916"/>
        <dbReference type="Rhea" id="RHEA-COMP:9945"/>
        <dbReference type="ChEBI" id="CHEBI:15378"/>
        <dbReference type="ChEBI" id="CHEBI:57783"/>
        <dbReference type="ChEBI" id="CHEBI:58349"/>
        <dbReference type="ChEBI" id="CHEBI:78776"/>
        <dbReference type="ChEBI" id="CHEBI:78827"/>
        <dbReference type="EC" id="1.1.1.100"/>
    </reaction>
</comment>
<gene>
    <name evidence="6" type="ORF">TCIL3000_10_10090</name>
</gene>
<dbReference type="FunFam" id="3.40.50.720:FF:000084">
    <property type="entry name" value="Short-chain dehydrogenase reductase"/>
    <property type="match status" value="1"/>
</dbReference>
<dbReference type="GO" id="GO:0003858">
    <property type="term" value="F:3-hydroxybutyrate dehydrogenase activity"/>
    <property type="evidence" value="ECO:0007669"/>
    <property type="project" value="InterPro"/>
</dbReference>
<reference evidence="6" key="1">
    <citation type="journal article" date="2012" name="Proc. Natl. Acad. Sci. U.S.A.">
        <title>Antigenic diversity is generated by distinct evolutionary mechanisms in African trypanosome species.</title>
        <authorList>
            <person name="Jackson A.P."/>
            <person name="Berry A."/>
            <person name="Aslett M."/>
            <person name="Allison H.C."/>
            <person name="Burton P."/>
            <person name="Vavrova-Anderson J."/>
            <person name="Brown R."/>
            <person name="Browne H."/>
            <person name="Corton N."/>
            <person name="Hauser H."/>
            <person name="Gamble J."/>
            <person name="Gilderthorp R."/>
            <person name="Marcello L."/>
            <person name="McQuillan J."/>
            <person name="Otto T.D."/>
            <person name="Quail M.A."/>
            <person name="Sanders M.J."/>
            <person name="van Tonder A."/>
            <person name="Ginger M.L."/>
            <person name="Field M.C."/>
            <person name="Barry J.D."/>
            <person name="Hertz-Fowler C."/>
            <person name="Berriman M."/>
        </authorList>
    </citation>
    <scope>NUCLEOTIDE SEQUENCE</scope>
    <source>
        <strain evidence="6">IL3000</strain>
    </source>
</reference>
<dbReference type="GO" id="GO:0032787">
    <property type="term" value="P:monocarboxylic acid metabolic process"/>
    <property type="evidence" value="ECO:0007669"/>
    <property type="project" value="UniProtKB-ARBA"/>
</dbReference>
<dbReference type="PRINTS" id="PR00080">
    <property type="entry name" value="SDRFAMILY"/>
</dbReference>
<dbReference type="PANTHER" id="PTHR42879:SF2">
    <property type="entry name" value="3-OXOACYL-[ACYL-CARRIER-PROTEIN] REDUCTASE FABG"/>
    <property type="match status" value="1"/>
</dbReference>
<evidence type="ECO:0000256" key="4">
    <source>
        <dbReference type="RuleBase" id="RU000363"/>
    </source>
</evidence>
<sequence>MALAVVQNGLLLLFDVTHPVYWCFTLLQLSDTRILLPFIYLFALVHTVSSSFWERSNYHERRGDYNNFFLLVEQMSQAAKVLSGRVALVTGSTGGIGLGIAKGLAVAGADVLLNGRNPPSKVSKLLESFAGYGVRSRYFDADVRCRAAVDAMVKYAEEELGAVDILVNNAGIQYVSPITTYPPDKWDDIIAVNLTAAFHTTQACLSSMQRRRWGRIINISSVQGLVGSAHKSAYCASKHGLIGLTKVVALENATTGVTCNSVCPGYVYTPLLEEQVRVIANEQCNGDMDAAKAILLREKQPSESFITVDQIGDAVVFLASPAAGQVTGTTITVDGGWTAR</sequence>
<dbReference type="Gene3D" id="3.40.50.720">
    <property type="entry name" value="NAD(P)-binding Rossmann-like Domain"/>
    <property type="match status" value="1"/>
</dbReference>
<accession>G0UXW3</accession>
<feature type="domain" description="Ketoreductase" evidence="5">
    <location>
        <begin position="85"/>
        <end position="256"/>
    </location>
</feature>
<dbReference type="InterPro" id="IPR057326">
    <property type="entry name" value="KR_dom"/>
</dbReference>
<dbReference type="InterPro" id="IPR020904">
    <property type="entry name" value="Sc_DH/Rdtase_CS"/>
</dbReference>
<comment type="similarity">
    <text evidence="1 4">Belongs to the short-chain dehydrogenases/reductases (SDR) family.</text>
</comment>
<evidence type="ECO:0000259" key="5">
    <source>
        <dbReference type="SMART" id="SM00822"/>
    </source>
</evidence>
<dbReference type="GO" id="GO:0004316">
    <property type="term" value="F:3-oxoacyl-[acyl-carrier-protein] reductase (NADPH) activity"/>
    <property type="evidence" value="ECO:0007669"/>
    <property type="project" value="UniProtKB-EC"/>
</dbReference>
<dbReference type="PRINTS" id="PR00081">
    <property type="entry name" value="GDHRDH"/>
</dbReference>
<dbReference type="AlphaFoldDB" id="G0UXW3"/>
<evidence type="ECO:0000313" key="6">
    <source>
        <dbReference type="EMBL" id="CCC94230.1"/>
    </source>
</evidence>
<dbReference type="VEuPathDB" id="TriTrypDB:TcIL3000_10_10090"/>
<dbReference type="SMART" id="SM00822">
    <property type="entry name" value="PKS_KR"/>
    <property type="match status" value="1"/>
</dbReference>
<dbReference type="Pfam" id="PF00106">
    <property type="entry name" value="adh_short"/>
    <property type="match status" value="1"/>
</dbReference>
<proteinExistence type="inferred from homology"/>
<dbReference type="PROSITE" id="PS00061">
    <property type="entry name" value="ADH_SHORT"/>
    <property type="match status" value="1"/>
</dbReference>
<evidence type="ECO:0000256" key="3">
    <source>
        <dbReference type="ARBA" id="ARBA00048508"/>
    </source>
</evidence>
<dbReference type="EMBL" id="HE575323">
    <property type="protein sequence ID" value="CCC94230.1"/>
    <property type="molecule type" value="Genomic_DNA"/>
</dbReference>